<dbReference type="OrthoDB" id="547734at2759"/>
<feature type="binding site" evidence="1">
    <location>
        <position position="342"/>
    </location>
    <ligand>
        <name>Mg(2+)</name>
        <dbReference type="ChEBI" id="CHEBI:18420"/>
        <label>1</label>
    </ligand>
</feature>
<proteinExistence type="predicted"/>
<dbReference type="SUPFAM" id="SSF101478">
    <property type="entry name" value="ADP-ribosylglycohydrolase"/>
    <property type="match status" value="1"/>
</dbReference>
<keyword evidence="3" id="KW-1185">Reference proteome</keyword>
<comment type="cofactor">
    <cofactor evidence="1">
        <name>Mg(2+)</name>
        <dbReference type="ChEBI" id="CHEBI:18420"/>
    </cofactor>
    <text evidence="1">Binds 2 magnesium ions per subunit.</text>
</comment>
<dbReference type="InterPro" id="IPR050792">
    <property type="entry name" value="ADP-ribosylglycohydrolase"/>
</dbReference>
<dbReference type="Pfam" id="PF03747">
    <property type="entry name" value="ADP_ribosyl_GH"/>
    <property type="match status" value="1"/>
</dbReference>
<organism evidence="2 3">
    <name type="scientific">Phytophthora lilii</name>
    <dbReference type="NCBI Taxonomy" id="2077276"/>
    <lineage>
        <taxon>Eukaryota</taxon>
        <taxon>Sar</taxon>
        <taxon>Stramenopiles</taxon>
        <taxon>Oomycota</taxon>
        <taxon>Peronosporomycetes</taxon>
        <taxon>Peronosporales</taxon>
        <taxon>Peronosporaceae</taxon>
        <taxon>Phytophthora</taxon>
    </lineage>
</organism>
<dbReference type="InterPro" id="IPR005502">
    <property type="entry name" value="Ribosyl_crysJ1"/>
</dbReference>
<accession>A0A9W6TZ27</accession>
<protein>
    <submittedName>
        <fullName evidence="2">Unnamed protein product</fullName>
    </submittedName>
</protein>
<keyword evidence="1" id="KW-0460">Magnesium</keyword>
<dbReference type="GO" id="GO:0046872">
    <property type="term" value="F:metal ion binding"/>
    <property type="evidence" value="ECO:0007669"/>
    <property type="project" value="UniProtKB-KW"/>
</dbReference>
<gene>
    <name evidence="2" type="ORF">Plil01_000892300</name>
</gene>
<sequence length="383" mass="40104">MLSHRPFRDAGFSAQVDTLCNVSGHVQPPPGVGVAFAISCSLLTSGFWSPTSESAAPAASPALLSLQTRSAMSLTAKQRALAAVTGAFVADAATMGLHWIYDADKMKQLAAARGAAGPEFYEPPACPFYSYESGALSPYGDEILPLLQDVAQRGEFVPEDFAMTSYRAAKVYTGRLNSVFKEMVVKGDAGKKYPELASPSKDLHGGIKAPVLVARYFEDTELLVQKAREAARVHEIGAEAEDAAVASALLVQQVVQGVSVADAIAALTSHEAVSADTRASIQLVIDAVKAKTFSDATAAVAHFGKPCSLPGVLQGSVFVLLTSSNYVEALRANMLAGGDNCSRAIVIGAVTAAAQGGDVIPDEWKQKTKIYAEIQALAGKIVQ</sequence>
<dbReference type="InterPro" id="IPR036705">
    <property type="entry name" value="Ribosyl_crysJ1_sf"/>
</dbReference>
<keyword evidence="1" id="KW-0479">Metal-binding</keyword>
<evidence type="ECO:0000256" key="1">
    <source>
        <dbReference type="PIRSR" id="PIRSR605502-1"/>
    </source>
</evidence>
<dbReference type="EMBL" id="BSXW01000439">
    <property type="protein sequence ID" value="GMF22396.1"/>
    <property type="molecule type" value="Genomic_DNA"/>
</dbReference>
<comment type="caution">
    <text evidence="2">The sequence shown here is derived from an EMBL/GenBank/DDBJ whole genome shotgun (WGS) entry which is preliminary data.</text>
</comment>
<dbReference type="Gene3D" id="1.10.4080.10">
    <property type="entry name" value="ADP-ribosylation/Crystallin J1"/>
    <property type="match status" value="1"/>
</dbReference>
<feature type="binding site" evidence="1">
    <location>
        <position position="339"/>
    </location>
    <ligand>
        <name>Mg(2+)</name>
        <dbReference type="ChEBI" id="CHEBI:18420"/>
        <label>1</label>
    </ligand>
</feature>
<dbReference type="Proteomes" id="UP001165083">
    <property type="component" value="Unassembled WGS sequence"/>
</dbReference>
<reference evidence="2" key="1">
    <citation type="submission" date="2023-04" db="EMBL/GenBank/DDBJ databases">
        <title>Phytophthora lilii NBRC 32176.</title>
        <authorList>
            <person name="Ichikawa N."/>
            <person name="Sato H."/>
            <person name="Tonouchi N."/>
        </authorList>
    </citation>
    <scope>NUCLEOTIDE SEQUENCE</scope>
    <source>
        <strain evidence="2">NBRC 32176</strain>
    </source>
</reference>
<dbReference type="AlphaFoldDB" id="A0A9W6TZ27"/>
<evidence type="ECO:0000313" key="2">
    <source>
        <dbReference type="EMBL" id="GMF22396.1"/>
    </source>
</evidence>
<evidence type="ECO:0000313" key="3">
    <source>
        <dbReference type="Proteomes" id="UP001165083"/>
    </source>
</evidence>
<name>A0A9W6TZ27_9STRA</name>
<dbReference type="PANTHER" id="PTHR16222:SF17">
    <property type="entry name" value="SELENOPROTEIN J"/>
    <property type="match status" value="1"/>
</dbReference>
<dbReference type="PANTHER" id="PTHR16222">
    <property type="entry name" value="ADP-RIBOSYLGLYCOHYDROLASE"/>
    <property type="match status" value="1"/>
</dbReference>